<dbReference type="PANTHER" id="PTHR11685">
    <property type="entry name" value="RBR FAMILY RING FINGER AND IBR DOMAIN-CONTAINING"/>
    <property type="match status" value="1"/>
</dbReference>
<dbReference type="Proteomes" id="UP001188597">
    <property type="component" value="Unassembled WGS sequence"/>
</dbReference>
<dbReference type="Gene3D" id="3.30.40.10">
    <property type="entry name" value="Zinc/RING finger domain, C3HC4 (zinc finger)"/>
    <property type="match status" value="1"/>
</dbReference>
<evidence type="ECO:0000256" key="7">
    <source>
        <dbReference type="SAM" id="MobiDB-lite"/>
    </source>
</evidence>
<name>A0AA89BJC6_9ASTE</name>
<proteinExistence type="predicted"/>
<evidence type="ECO:0000256" key="3">
    <source>
        <dbReference type="ARBA" id="ARBA00022737"/>
    </source>
</evidence>
<evidence type="ECO:0000256" key="5">
    <source>
        <dbReference type="ARBA" id="ARBA00022786"/>
    </source>
</evidence>
<feature type="domain" description="RING-type" evidence="8">
    <location>
        <begin position="126"/>
        <end position="197"/>
    </location>
</feature>
<keyword evidence="3" id="KW-0677">Repeat</keyword>
<keyword evidence="10" id="KW-1185">Reference proteome</keyword>
<evidence type="ECO:0000256" key="2">
    <source>
        <dbReference type="ARBA" id="ARBA00022723"/>
    </source>
</evidence>
<evidence type="ECO:0000259" key="8">
    <source>
        <dbReference type="PROSITE" id="PS51873"/>
    </source>
</evidence>
<keyword evidence="1" id="KW-0808">Transferase</keyword>
<dbReference type="EMBL" id="JAVXUP010000089">
    <property type="protein sequence ID" value="KAK3038792.1"/>
    <property type="molecule type" value="Genomic_DNA"/>
</dbReference>
<keyword evidence="5" id="KW-0833">Ubl conjugation pathway</keyword>
<dbReference type="GO" id="GO:0016567">
    <property type="term" value="P:protein ubiquitination"/>
    <property type="evidence" value="ECO:0007669"/>
    <property type="project" value="InterPro"/>
</dbReference>
<organism evidence="9 10">
    <name type="scientific">Escallonia herrerae</name>
    <dbReference type="NCBI Taxonomy" id="1293975"/>
    <lineage>
        <taxon>Eukaryota</taxon>
        <taxon>Viridiplantae</taxon>
        <taxon>Streptophyta</taxon>
        <taxon>Embryophyta</taxon>
        <taxon>Tracheophyta</taxon>
        <taxon>Spermatophyta</taxon>
        <taxon>Magnoliopsida</taxon>
        <taxon>eudicotyledons</taxon>
        <taxon>Gunneridae</taxon>
        <taxon>Pentapetalae</taxon>
        <taxon>asterids</taxon>
        <taxon>campanulids</taxon>
        <taxon>Escalloniales</taxon>
        <taxon>Escalloniaceae</taxon>
        <taxon>Escallonia</taxon>
    </lineage>
</organism>
<dbReference type="GO" id="GO:0004842">
    <property type="term" value="F:ubiquitin-protein transferase activity"/>
    <property type="evidence" value="ECO:0007669"/>
    <property type="project" value="InterPro"/>
</dbReference>
<dbReference type="InterPro" id="IPR013083">
    <property type="entry name" value="Znf_RING/FYVE/PHD"/>
</dbReference>
<dbReference type="GO" id="GO:0008270">
    <property type="term" value="F:zinc ion binding"/>
    <property type="evidence" value="ECO:0007669"/>
    <property type="project" value="UniProtKB-KW"/>
</dbReference>
<dbReference type="InterPro" id="IPR031127">
    <property type="entry name" value="E3_UB_ligase_RBR"/>
</dbReference>
<dbReference type="AlphaFoldDB" id="A0AA89BJC6"/>
<keyword evidence="6" id="KW-0862">Zinc</keyword>
<dbReference type="InterPro" id="IPR044066">
    <property type="entry name" value="TRIAD_supradom"/>
</dbReference>
<evidence type="ECO:0000313" key="10">
    <source>
        <dbReference type="Proteomes" id="UP001188597"/>
    </source>
</evidence>
<feature type="compositionally biased region" description="Basic and acidic residues" evidence="7">
    <location>
        <begin position="23"/>
        <end position="35"/>
    </location>
</feature>
<evidence type="ECO:0000256" key="4">
    <source>
        <dbReference type="ARBA" id="ARBA00022771"/>
    </source>
</evidence>
<keyword evidence="2" id="KW-0479">Metal-binding</keyword>
<evidence type="ECO:0000256" key="6">
    <source>
        <dbReference type="ARBA" id="ARBA00022833"/>
    </source>
</evidence>
<protein>
    <recommendedName>
        <fullName evidence="8">RING-type domain-containing protein</fullName>
    </recommendedName>
</protein>
<accession>A0AA89BJC6</accession>
<reference evidence="9" key="1">
    <citation type="submission" date="2022-12" db="EMBL/GenBank/DDBJ databases">
        <title>Draft genome assemblies for two species of Escallonia (Escalloniales).</title>
        <authorList>
            <person name="Chanderbali A."/>
            <person name="Dervinis C."/>
            <person name="Anghel I."/>
            <person name="Soltis D."/>
            <person name="Soltis P."/>
            <person name="Zapata F."/>
        </authorList>
    </citation>
    <scope>NUCLEOTIDE SEQUENCE</scope>
    <source>
        <strain evidence="9">UCBG64.0493</strain>
        <tissue evidence="9">Leaf</tissue>
    </source>
</reference>
<feature type="region of interest" description="Disordered" evidence="7">
    <location>
        <begin position="1"/>
        <end position="35"/>
    </location>
</feature>
<evidence type="ECO:0000313" key="9">
    <source>
        <dbReference type="EMBL" id="KAK3038792.1"/>
    </source>
</evidence>
<dbReference type="PROSITE" id="PS51873">
    <property type="entry name" value="TRIAD"/>
    <property type="match status" value="1"/>
</dbReference>
<dbReference type="SUPFAM" id="SSF57850">
    <property type="entry name" value="RING/U-box"/>
    <property type="match status" value="1"/>
</dbReference>
<sequence>MDSDDDMYDSGYSEAADNDNDYAEDHTFMDKDTDGADVDAARHERSYSVLEEKDIRQCIRIHNDTEGVSTPISVSKAAASLLLGRYNWSVNGMQEAWFNDEEGVRKSVSLFDNPAGSYSVRTGGTRLFICFICFENYSIDSLKSTPGCCHLYCTTCWKGYISTSIDGGPGCLTLRCPDPSCSMAVGGDMIELLALSR</sequence>
<gene>
    <name evidence="9" type="ORF">RJ639_027379</name>
</gene>
<evidence type="ECO:0000256" key="1">
    <source>
        <dbReference type="ARBA" id="ARBA00022679"/>
    </source>
</evidence>
<keyword evidence="4" id="KW-0863">Zinc-finger</keyword>
<comment type="caution">
    <text evidence="9">The sequence shown here is derived from an EMBL/GenBank/DDBJ whole genome shotgun (WGS) entry which is preliminary data.</text>
</comment>